<keyword evidence="3" id="KW-1185">Reference proteome</keyword>
<keyword evidence="2" id="KW-0067">ATP-binding</keyword>
<proteinExistence type="predicted"/>
<dbReference type="AlphaFoldDB" id="A0A1R3KLM0"/>
<keyword evidence="2" id="KW-0347">Helicase</keyword>
<comment type="caution">
    <text evidence="2">The sequence shown here is derived from an EMBL/GenBank/DDBJ whole genome shotgun (WGS) entry which is preliminary data.</text>
</comment>
<sequence>MDDLRKLIVDGHLESEDMKLRYMAHDQRSVRLEMQSCILLEELRKTENIQSETPEVVHPLPDNSRSNAQCLRC</sequence>
<evidence type="ECO:0000256" key="1">
    <source>
        <dbReference type="SAM" id="MobiDB-lite"/>
    </source>
</evidence>
<evidence type="ECO:0000313" key="3">
    <source>
        <dbReference type="Proteomes" id="UP000187203"/>
    </source>
</evidence>
<keyword evidence="2" id="KW-0378">Hydrolase</keyword>
<keyword evidence="2" id="KW-0547">Nucleotide-binding</keyword>
<organism evidence="2 3">
    <name type="scientific">Corchorus olitorius</name>
    <dbReference type="NCBI Taxonomy" id="93759"/>
    <lineage>
        <taxon>Eukaryota</taxon>
        <taxon>Viridiplantae</taxon>
        <taxon>Streptophyta</taxon>
        <taxon>Embryophyta</taxon>
        <taxon>Tracheophyta</taxon>
        <taxon>Spermatophyta</taxon>
        <taxon>Magnoliopsida</taxon>
        <taxon>eudicotyledons</taxon>
        <taxon>Gunneridae</taxon>
        <taxon>Pentapetalae</taxon>
        <taxon>rosids</taxon>
        <taxon>malvids</taxon>
        <taxon>Malvales</taxon>
        <taxon>Malvaceae</taxon>
        <taxon>Grewioideae</taxon>
        <taxon>Apeibeae</taxon>
        <taxon>Corchorus</taxon>
    </lineage>
</organism>
<accession>A0A1R3KLM0</accession>
<feature type="compositionally biased region" description="Polar residues" evidence="1">
    <location>
        <begin position="63"/>
        <end position="73"/>
    </location>
</feature>
<evidence type="ECO:0000313" key="2">
    <source>
        <dbReference type="EMBL" id="OMP07980.1"/>
    </source>
</evidence>
<feature type="region of interest" description="Disordered" evidence="1">
    <location>
        <begin position="51"/>
        <end position="73"/>
    </location>
</feature>
<protein>
    <submittedName>
        <fullName evidence="2">Helicase-like protein</fullName>
    </submittedName>
</protein>
<dbReference type="EMBL" id="AWUE01012976">
    <property type="protein sequence ID" value="OMP07980.1"/>
    <property type="molecule type" value="Genomic_DNA"/>
</dbReference>
<dbReference type="GO" id="GO:0004386">
    <property type="term" value="F:helicase activity"/>
    <property type="evidence" value="ECO:0007669"/>
    <property type="project" value="UniProtKB-KW"/>
</dbReference>
<gene>
    <name evidence="2" type="ORF">COLO4_06886</name>
</gene>
<name>A0A1R3KLM0_9ROSI</name>
<reference evidence="3" key="1">
    <citation type="submission" date="2013-09" db="EMBL/GenBank/DDBJ databases">
        <title>Corchorus olitorius genome sequencing.</title>
        <authorList>
            <person name="Alam M."/>
            <person name="Haque M.S."/>
            <person name="Islam M.S."/>
            <person name="Emdad E.M."/>
            <person name="Islam M.M."/>
            <person name="Ahmed B."/>
            <person name="Halim A."/>
            <person name="Hossen Q.M.M."/>
            <person name="Hossain M.Z."/>
            <person name="Ahmed R."/>
            <person name="Khan M.M."/>
            <person name="Islam R."/>
            <person name="Rashid M.M."/>
            <person name="Khan S.A."/>
            <person name="Rahman M.S."/>
            <person name="Alam M."/>
            <person name="Yahiya A.S."/>
            <person name="Khan M.S."/>
            <person name="Azam M.S."/>
            <person name="Haque T."/>
            <person name="Lashkar M.Z.H."/>
            <person name="Akhand A.I."/>
            <person name="Morshed G."/>
            <person name="Roy S."/>
            <person name="Uddin K.S."/>
            <person name="Rabeya T."/>
            <person name="Hossain A.S."/>
            <person name="Chowdhury A."/>
            <person name="Snigdha A.R."/>
            <person name="Mortoza M.S."/>
            <person name="Matin S.A."/>
            <person name="Hoque S.M.E."/>
            <person name="Islam M.K."/>
            <person name="Roy D.K."/>
            <person name="Haider R."/>
            <person name="Moosa M.M."/>
            <person name="Elias S.M."/>
            <person name="Hasan A.M."/>
            <person name="Jahan S."/>
            <person name="Shafiuddin M."/>
            <person name="Mahmood N."/>
            <person name="Shommy N.S."/>
        </authorList>
    </citation>
    <scope>NUCLEOTIDE SEQUENCE [LARGE SCALE GENOMIC DNA]</scope>
    <source>
        <strain evidence="3">cv. O-4</strain>
    </source>
</reference>
<dbReference type="Proteomes" id="UP000187203">
    <property type="component" value="Unassembled WGS sequence"/>
</dbReference>